<dbReference type="GO" id="GO:0005737">
    <property type="term" value="C:cytoplasm"/>
    <property type="evidence" value="ECO:0007669"/>
    <property type="project" value="TreeGrafter"/>
</dbReference>
<evidence type="ECO:0000256" key="11">
    <source>
        <dbReference type="ARBA" id="ARBA00022840"/>
    </source>
</evidence>
<feature type="compositionally biased region" description="Basic and acidic residues" evidence="20">
    <location>
        <begin position="24"/>
        <end position="34"/>
    </location>
</feature>
<keyword evidence="7 19" id="KW-0547">Nucleotide-binding</keyword>
<evidence type="ECO:0000256" key="20">
    <source>
        <dbReference type="SAM" id="MobiDB-lite"/>
    </source>
</evidence>
<evidence type="ECO:0000256" key="9">
    <source>
        <dbReference type="ARBA" id="ARBA00022801"/>
    </source>
</evidence>
<evidence type="ECO:0000259" key="21">
    <source>
        <dbReference type="Pfam" id="PF08696"/>
    </source>
</evidence>
<keyword evidence="8 19" id="KW-0227">DNA damage</keyword>
<comment type="cofactor">
    <cofactor evidence="1">
        <name>[4Fe-4S] cluster</name>
        <dbReference type="ChEBI" id="CHEBI:49883"/>
    </cofactor>
</comment>
<dbReference type="GO" id="GO:0005524">
    <property type="term" value="F:ATP binding"/>
    <property type="evidence" value="ECO:0007669"/>
    <property type="project" value="UniProtKB-UniRule"/>
</dbReference>
<feature type="region of interest" description="Disordered" evidence="20">
    <location>
        <begin position="1"/>
        <end position="46"/>
    </location>
</feature>
<dbReference type="Gene3D" id="3.40.50.300">
    <property type="entry name" value="P-loop containing nucleotide triphosphate hydrolases"/>
    <property type="match status" value="2"/>
</dbReference>
<dbReference type="GO" id="GO:0071932">
    <property type="term" value="P:replication fork reversal"/>
    <property type="evidence" value="ECO:0007669"/>
    <property type="project" value="TreeGrafter"/>
</dbReference>
<evidence type="ECO:0000256" key="5">
    <source>
        <dbReference type="ARBA" id="ARBA00022722"/>
    </source>
</evidence>
<keyword evidence="6 19" id="KW-0479">Metal-binding</keyword>
<evidence type="ECO:0000256" key="6">
    <source>
        <dbReference type="ARBA" id="ARBA00022723"/>
    </source>
</evidence>
<dbReference type="GO" id="GO:0051539">
    <property type="term" value="F:4 iron, 4 sulfur cluster binding"/>
    <property type="evidence" value="ECO:0007669"/>
    <property type="project" value="UniProtKB-UniRule"/>
</dbReference>
<sequence length="1331" mass="145499">MDTSDDRECENDGSIGKDGSLEVIWKDSPMEKKLQANGTSNRHANLSELRGFVHSLISSPSPNKNPPKAKASALLGEVSSGIDSNAAVVKNNIARFIVFSPDRATTTGHHDAMAAGATTGSSAAKTPPIHRNKRRKTGEEHEDLLSVLEKLDEEYSDTPEKGTTAATTTTGSFDDEAFESPFSKEAWEVIEQIEIKATQQSMQKRQDSAPQAALPVQTISPVGDTLKPQPPPPTVAQQLSAHRAPIVVTPPVAAPTTSTPIDYLRCVALEVRVDGRQKAIRALDDATEATITIVLRDDWFDTPLQVGDTFHFILTMPVVGPPPTPLVADNRAHRIILHPDILVSPTTVTASMSCSRRAVLQQTLTMQRNAGPVGLIGTLKHELFQKALAARTYAIPFLIEQSQEVIKSNLLKLLEYGVTTQQAADELKASYQCMYKWLNQVHKSGIRVTSGPPLYRLHHVLSIEEPLWSLKYGLKGAVDACLAMQPFDGRRADATTQMMAFELKTGKPSHSTEHVGQVLLYTLLLDERYQGNAQGLLLYLQDVESTVLQQPVEAHIRGLLHSRNVHAAHLFQAQSRQLMPPLLKKTWDCENCFVATECMVHHAAIEQGSAVSSGVSDVFEKAAGHLTARELTYFKKWIQLLEWEGRCNRHPLWLRPTGADDGPSTAAASFLTKLNAQLHTPDVLELIVGDVAGNFLLADLKVQDRVVVSVNSGPFSIFHVAKAAVAVVQPTCLRLALFSPIPSMIVEGHSVVGSSFHYRVDKDTTYSGLEAAKRNVLSLMVHPDMEPKRKLICHLHPPRFEAVSVEARLRRRCLEPGGCRAACERLLQEFYSTMNSDQQRAIGQILNAKDYALVLGMPGTGKTTAIAMAVRVLMYLGLSVLVTSYTHAAVDNILVKLLDQNVPILRVGGTPALVHPQVVPHRLESTAFESAEAMRAAMVAAPIVGCTCLTSHHVIFAHRKFDVCIVDEASQITQPVLLGVLQHAAVFCLVGDHYQLPPLVVDSHAKLGGLDWSLFKCLSEAHPQASTVLGFQYRMNHQIMLVANRLIYNNQLKLGRRNAACSDAVHGDDLPTGPPPVHGTGAASKIPAWIAQVLDARRGVVFLNTDRIAAGAAPAHARSTGQSMMGLEAREGSSRGLVNSTEARLIMGLADMMPRADDIAILSPFRSQVNYLKQVLVRHEVSTIDTYQGKDRCIVFVSFVRSNGDGIVGDLLLDWRRINVALTRAKDKLVLVGSLTTLRASPVLHALLDLVDQENWRIDVPPDYTATFPPLPSVATSSQTARRRAGEVRSYVVQPATTDIENLVGGIVRASKHPPRPMSHRVHVSRNILDE</sequence>
<dbReference type="InterPro" id="IPR047187">
    <property type="entry name" value="SF1_C_Upf1"/>
</dbReference>
<organism evidence="24">
    <name type="scientific">Aphanomyces invadans</name>
    <dbReference type="NCBI Taxonomy" id="157072"/>
    <lineage>
        <taxon>Eukaryota</taxon>
        <taxon>Sar</taxon>
        <taxon>Stramenopiles</taxon>
        <taxon>Oomycota</taxon>
        <taxon>Saprolegniomycetes</taxon>
        <taxon>Saprolegniales</taxon>
        <taxon>Verrucalvaceae</taxon>
        <taxon>Aphanomyces</taxon>
    </lineage>
</organism>
<dbReference type="CDD" id="cd18808">
    <property type="entry name" value="SF1_C_Upf1"/>
    <property type="match status" value="1"/>
</dbReference>
<dbReference type="SUPFAM" id="SSF52540">
    <property type="entry name" value="P-loop containing nucleoside triphosphate hydrolases"/>
    <property type="match status" value="1"/>
</dbReference>
<comment type="subcellular location">
    <subcellularLocation>
        <location evidence="19">Nucleus</location>
    </subcellularLocation>
    <subcellularLocation>
        <location evidence="19">Chromosome</location>
    </subcellularLocation>
</comment>
<name>A0A024U149_9STRA</name>
<dbReference type="PANTHER" id="PTHR10887">
    <property type="entry name" value="DNA2/NAM7 HELICASE FAMILY"/>
    <property type="match status" value="1"/>
</dbReference>
<evidence type="ECO:0000256" key="8">
    <source>
        <dbReference type="ARBA" id="ARBA00022763"/>
    </source>
</evidence>
<dbReference type="InterPro" id="IPR027417">
    <property type="entry name" value="P-loop_NTPase"/>
</dbReference>
<dbReference type="CDD" id="cd18041">
    <property type="entry name" value="DEXXQc_DNA2"/>
    <property type="match status" value="1"/>
</dbReference>
<evidence type="ECO:0000259" key="22">
    <source>
        <dbReference type="Pfam" id="PF13086"/>
    </source>
</evidence>
<dbReference type="GO" id="GO:0033567">
    <property type="term" value="P:DNA replication, Okazaki fragment processing"/>
    <property type="evidence" value="ECO:0007669"/>
    <property type="project" value="UniProtKB-UniRule"/>
</dbReference>
<dbReference type="InterPro" id="IPR014808">
    <property type="entry name" value="DNA_replication_fac_Dna2_N"/>
</dbReference>
<keyword evidence="14 19" id="KW-0238">DNA-binding</keyword>
<feature type="domain" description="DNA2/NAM7 helicase-like C-terminal" evidence="23">
    <location>
        <begin position="1011"/>
        <end position="1234"/>
    </location>
</feature>
<feature type="domain" description="DNA2/NAM7 helicase helicase" evidence="22">
    <location>
        <begin position="932"/>
        <end position="1001"/>
    </location>
</feature>
<keyword evidence="3 19" id="KW-0004">4Fe-4S</keyword>
<evidence type="ECO:0000256" key="7">
    <source>
        <dbReference type="ARBA" id="ARBA00022741"/>
    </source>
</evidence>
<feature type="domain" description="DNA2/NAM7 helicase helicase" evidence="22">
    <location>
        <begin position="834"/>
        <end position="931"/>
    </location>
</feature>
<evidence type="ECO:0000256" key="17">
    <source>
        <dbReference type="ARBA" id="ARBA00023268"/>
    </source>
</evidence>
<reference evidence="24" key="1">
    <citation type="submission" date="2013-12" db="EMBL/GenBank/DDBJ databases">
        <title>The Genome Sequence of Aphanomyces invadans NJM9701.</title>
        <authorList>
            <consortium name="The Broad Institute Genomics Platform"/>
            <person name="Russ C."/>
            <person name="Tyler B."/>
            <person name="van West P."/>
            <person name="Dieguez-Uribeondo J."/>
            <person name="Young S.K."/>
            <person name="Zeng Q."/>
            <person name="Gargeya S."/>
            <person name="Fitzgerald M."/>
            <person name="Abouelleil A."/>
            <person name="Alvarado L."/>
            <person name="Chapman S.B."/>
            <person name="Gainer-Dewar J."/>
            <person name="Goldberg J."/>
            <person name="Griggs A."/>
            <person name="Gujja S."/>
            <person name="Hansen M."/>
            <person name="Howarth C."/>
            <person name="Imamovic A."/>
            <person name="Ireland A."/>
            <person name="Larimer J."/>
            <person name="McCowan C."/>
            <person name="Murphy C."/>
            <person name="Pearson M."/>
            <person name="Poon T.W."/>
            <person name="Priest M."/>
            <person name="Roberts A."/>
            <person name="Saif S."/>
            <person name="Shea T."/>
            <person name="Sykes S."/>
            <person name="Wortman J."/>
            <person name="Nusbaum C."/>
            <person name="Birren B."/>
        </authorList>
    </citation>
    <scope>NUCLEOTIDE SEQUENCE [LARGE SCALE GENOMIC DNA]</scope>
    <source>
        <strain evidence="24">NJM9701</strain>
    </source>
</reference>
<dbReference type="InterPro" id="IPR041677">
    <property type="entry name" value="DNA2/NAM7_AAA_11"/>
</dbReference>
<keyword evidence="4 19" id="KW-0235">DNA replication</keyword>
<dbReference type="Pfam" id="PF13087">
    <property type="entry name" value="AAA_12"/>
    <property type="match status" value="1"/>
</dbReference>
<feature type="region of interest" description="Disordered" evidence="20">
    <location>
        <begin position="118"/>
        <end position="176"/>
    </location>
</feature>
<keyword evidence="12 19" id="KW-0408">Iron</keyword>
<dbReference type="GO" id="GO:0046872">
    <property type="term" value="F:metal ion binding"/>
    <property type="evidence" value="ECO:0007669"/>
    <property type="project" value="UniProtKB-UniRule"/>
</dbReference>
<dbReference type="InterPro" id="IPR026851">
    <property type="entry name" value="Dna2/JHS1_DEXXQ-box"/>
</dbReference>
<dbReference type="EMBL" id="KI913965">
    <property type="protein sequence ID" value="ETV99963.1"/>
    <property type="molecule type" value="Genomic_DNA"/>
</dbReference>
<keyword evidence="11 19" id="KW-0067">ATP-binding</keyword>
<dbReference type="Pfam" id="PF13086">
    <property type="entry name" value="AAA_11"/>
    <property type="match status" value="2"/>
</dbReference>
<evidence type="ECO:0000256" key="12">
    <source>
        <dbReference type="ARBA" id="ARBA00023004"/>
    </source>
</evidence>
<keyword evidence="9 19" id="KW-0378">Hydrolase</keyword>
<dbReference type="PANTHER" id="PTHR10887:SF433">
    <property type="entry name" value="DNA REPLICATION ATP-DEPENDENT HELICASE_NUCLEASE DNA2"/>
    <property type="match status" value="1"/>
</dbReference>
<keyword evidence="19" id="KW-0158">Chromosome</keyword>
<keyword evidence="16 19" id="KW-0539">Nucleus</keyword>
<dbReference type="OrthoDB" id="306218at2759"/>
<dbReference type="EC" id="3.6.4.12" evidence="19"/>
<dbReference type="GO" id="GO:0005694">
    <property type="term" value="C:chromosome"/>
    <property type="evidence" value="ECO:0007669"/>
    <property type="project" value="UniProtKB-SubCell"/>
</dbReference>
<proteinExistence type="inferred from homology"/>
<dbReference type="InterPro" id="IPR041679">
    <property type="entry name" value="DNA2/NAM7-like_C"/>
</dbReference>
<evidence type="ECO:0000256" key="4">
    <source>
        <dbReference type="ARBA" id="ARBA00022705"/>
    </source>
</evidence>
<evidence type="ECO:0000256" key="3">
    <source>
        <dbReference type="ARBA" id="ARBA00022485"/>
    </source>
</evidence>
<evidence type="ECO:0000313" key="24">
    <source>
        <dbReference type="EMBL" id="ETV99963.1"/>
    </source>
</evidence>
<evidence type="ECO:0000256" key="10">
    <source>
        <dbReference type="ARBA" id="ARBA00022806"/>
    </source>
</evidence>
<evidence type="ECO:0000256" key="2">
    <source>
        <dbReference type="ARBA" id="ARBA00007913"/>
    </source>
</evidence>
<comment type="catalytic activity">
    <reaction evidence="18 19">
        <text>ATP + H2O = ADP + phosphate + H(+)</text>
        <dbReference type="Rhea" id="RHEA:13065"/>
        <dbReference type="ChEBI" id="CHEBI:15377"/>
        <dbReference type="ChEBI" id="CHEBI:15378"/>
        <dbReference type="ChEBI" id="CHEBI:30616"/>
        <dbReference type="ChEBI" id="CHEBI:43474"/>
        <dbReference type="ChEBI" id="CHEBI:456216"/>
        <dbReference type="EC" id="3.6.4.12"/>
    </reaction>
</comment>
<evidence type="ECO:0000259" key="23">
    <source>
        <dbReference type="Pfam" id="PF13087"/>
    </source>
</evidence>
<keyword evidence="5 19" id="KW-0540">Nuclease</keyword>
<evidence type="ECO:0000256" key="15">
    <source>
        <dbReference type="ARBA" id="ARBA00023204"/>
    </source>
</evidence>
<dbReference type="GO" id="GO:0006281">
    <property type="term" value="P:DNA repair"/>
    <property type="evidence" value="ECO:0007669"/>
    <property type="project" value="UniProtKB-KW"/>
</dbReference>
<dbReference type="Gene3D" id="3.90.320.10">
    <property type="match status" value="1"/>
</dbReference>
<keyword evidence="13 19" id="KW-0411">Iron-sulfur</keyword>
<evidence type="ECO:0000256" key="19">
    <source>
        <dbReference type="RuleBase" id="RU367041"/>
    </source>
</evidence>
<comment type="function">
    <text evidence="19">Key enzyme involved in DNA replication and DNA repair. Involved in Okazaki fragments processing by cleaving long flaps that escape FEN1: flaps that are longer than 27 nucleotides are coated by replication protein A complex (RPA), leading to recruit DNA2 which cleaves the flap until it is too short to bind RPA and becomes a substrate for FEN1. Also involved in 5'-end resection of DNA during double-strand break (DSB) repair by mediating the cleavage of 5'-ssDNA.</text>
</comment>
<accession>A0A024U149</accession>
<keyword evidence="15 19" id="KW-0234">DNA repair</keyword>
<dbReference type="eggNOG" id="KOG1805">
    <property type="taxonomic scope" value="Eukaryota"/>
</dbReference>
<gene>
    <name evidence="24" type="ORF">H310_07417</name>
</gene>
<dbReference type="GO" id="GO:0017116">
    <property type="term" value="F:single-stranded DNA helicase activity"/>
    <property type="evidence" value="ECO:0007669"/>
    <property type="project" value="UniProtKB-UniRule"/>
</dbReference>
<dbReference type="InterPro" id="IPR045055">
    <property type="entry name" value="DNA2/NAM7-like"/>
</dbReference>
<dbReference type="GeneID" id="20084467"/>
<evidence type="ECO:0000256" key="13">
    <source>
        <dbReference type="ARBA" id="ARBA00023014"/>
    </source>
</evidence>
<dbReference type="STRING" id="157072.A0A024U149"/>
<dbReference type="GO" id="GO:0017108">
    <property type="term" value="F:5'-flap endonuclease activity"/>
    <property type="evidence" value="ECO:0007669"/>
    <property type="project" value="UniProtKB-UniRule"/>
</dbReference>
<keyword evidence="17 19" id="KW-0511">Multifunctional enzyme</keyword>
<protein>
    <recommendedName>
        <fullName evidence="19">DNA replication ATP-dependent helicase/nuclease</fullName>
        <ecNumber evidence="19">3.1.-.-</ecNumber>
        <ecNumber evidence="19">3.6.4.12</ecNumber>
    </recommendedName>
</protein>
<dbReference type="InterPro" id="IPR011604">
    <property type="entry name" value="PDDEXK-like_dom_sf"/>
</dbReference>
<evidence type="ECO:0000256" key="14">
    <source>
        <dbReference type="ARBA" id="ARBA00023125"/>
    </source>
</evidence>
<dbReference type="Pfam" id="PF08696">
    <property type="entry name" value="Dna2"/>
    <property type="match status" value="1"/>
</dbReference>
<evidence type="ECO:0000256" key="16">
    <source>
        <dbReference type="ARBA" id="ARBA00023242"/>
    </source>
</evidence>
<dbReference type="EC" id="3.1.-.-" evidence="19"/>
<keyword evidence="10 19" id="KW-0347">Helicase</keyword>
<dbReference type="GO" id="GO:0005634">
    <property type="term" value="C:nucleus"/>
    <property type="evidence" value="ECO:0007669"/>
    <property type="project" value="UniProtKB-SubCell"/>
</dbReference>
<evidence type="ECO:0000256" key="18">
    <source>
        <dbReference type="ARBA" id="ARBA00047995"/>
    </source>
</evidence>
<evidence type="ECO:0000256" key="1">
    <source>
        <dbReference type="ARBA" id="ARBA00001966"/>
    </source>
</evidence>
<dbReference type="RefSeq" id="XP_008871382.1">
    <property type="nucleotide sequence ID" value="XM_008873160.1"/>
</dbReference>
<dbReference type="GO" id="GO:0003677">
    <property type="term" value="F:DNA binding"/>
    <property type="evidence" value="ECO:0007669"/>
    <property type="project" value="UniProtKB-UniRule"/>
</dbReference>
<comment type="similarity">
    <text evidence="2 19">Belongs to the DNA2/NAM7 helicase family.</text>
</comment>
<dbReference type="GO" id="GO:0016887">
    <property type="term" value="F:ATP hydrolysis activity"/>
    <property type="evidence" value="ECO:0007669"/>
    <property type="project" value="RHEA"/>
</dbReference>
<dbReference type="VEuPathDB" id="FungiDB:H310_07417"/>
<feature type="domain" description="DNA replication factor Dna2 N-terminal" evidence="21">
    <location>
        <begin position="285"/>
        <end position="482"/>
    </location>
</feature>